<organism evidence="1 2">
    <name type="scientific">Chryseobacterium gleum</name>
    <name type="common">Flavobacterium gleum</name>
    <dbReference type="NCBI Taxonomy" id="250"/>
    <lineage>
        <taxon>Bacteria</taxon>
        <taxon>Pseudomonadati</taxon>
        <taxon>Bacteroidota</taxon>
        <taxon>Flavobacteriia</taxon>
        <taxon>Flavobacteriales</taxon>
        <taxon>Weeksellaceae</taxon>
        <taxon>Chryseobacterium group</taxon>
        <taxon>Chryseobacterium</taxon>
    </lineage>
</organism>
<evidence type="ECO:0000313" key="1">
    <source>
        <dbReference type="EMBL" id="VEE09958.1"/>
    </source>
</evidence>
<name>A0A448B5S8_CHRGE</name>
<dbReference type="EMBL" id="LR134289">
    <property type="protein sequence ID" value="VEE09958.1"/>
    <property type="molecule type" value="Genomic_DNA"/>
</dbReference>
<protein>
    <submittedName>
        <fullName evidence="1">Uncharacterized protein</fullName>
    </submittedName>
</protein>
<accession>A0A448B5S8</accession>
<gene>
    <name evidence="1" type="ORF">NCTC11432_03533</name>
</gene>
<dbReference type="KEGG" id="cgle:NCTC11432_03533"/>
<evidence type="ECO:0000313" key="2">
    <source>
        <dbReference type="Proteomes" id="UP000279227"/>
    </source>
</evidence>
<dbReference type="STRING" id="525257.HMPREF0204_10491"/>
<dbReference type="AlphaFoldDB" id="A0A448B5S8"/>
<reference evidence="1 2" key="1">
    <citation type="submission" date="2018-12" db="EMBL/GenBank/DDBJ databases">
        <authorList>
            <consortium name="Pathogen Informatics"/>
        </authorList>
    </citation>
    <scope>NUCLEOTIDE SEQUENCE [LARGE SCALE GENOMIC DNA]</scope>
    <source>
        <strain evidence="1 2">NCTC11432</strain>
    </source>
</reference>
<proteinExistence type="predicted"/>
<sequence>MKLWHKAAISFLTLNTYKMKSIKALGSHDIASLKMPKITKISGLGLSPENKYGLLNGSGLTYYHKFLAYGDINKLVDEYNDPKFLKTHTDADLLIFYLLGSKNELYITITGRSKDYNKLLSSQQEFKYEGFKNNITFKEYVINNIINDRQQGFSFSHDEISTAIDDAISDYQFIISEQNTKQESRFAIPSQVLKNKVNLKEQGTIKALQEVNRTIAKMRAEEKHAYNEWIISKADPIIILEFI</sequence>
<dbReference type="Proteomes" id="UP000279227">
    <property type="component" value="Chromosome"/>
</dbReference>